<dbReference type="RefSeq" id="WP_184933819.1">
    <property type="nucleotide sequence ID" value="NZ_JACHJV010000001.1"/>
</dbReference>
<dbReference type="PANTHER" id="PTHR43201">
    <property type="entry name" value="ACYL-COA SYNTHETASE"/>
    <property type="match status" value="1"/>
</dbReference>
<gene>
    <name evidence="4" type="ORF">FHR34_000487</name>
</gene>
<dbReference type="PROSITE" id="PS00455">
    <property type="entry name" value="AMP_BINDING"/>
    <property type="match status" value="1"/>
</dbReference>
<dbReference type="Proteomes" id="UP000540506">
    <property type="component" value="Unassembled WGS sequence"/>
</dbReference>
<dbReference type="GO" id="GO:0006631">
    <property type="term" value="P:fatty acid metabolic process"/>
    <property type="evidence" value="ECO:0007669"/>
    <property type="project" value="TreeGrafter"/>
</dbReference>
<comment type="similarity">
    <text evidence="1">Belongs to the ATP-dependent AMP-binding enzyme family.</text>
</comment>
<keyword evidence="2 4" id="KW-0436">Ligase</keyword>
<name>A0A7W7VTC1_KITKI</name>
<proteinExistence type="inferred from homology"/>
<keyword evidence="5" id="KW-1185">Reference proteome</keyword>
<feature type="domain" description="AMP-dependent synthetase/ligase" evidence="3">
    <location>
        <begin position="19"/>
        <end position="424"/>
    </location>
</feature>
<dbReference type="Gene3D" id="3.40.50.12780">
    <property type="entry name" value="N-terminal domain of ligase-like"/>
    <property type="match status" value="1"/>
</dbReference>
<evidence type="ECO:0000313" key="5">
    <source>
        <dbReference type="Proteomes" id="UP000540506"/>
    </source>
</evidence>
<accession>A0A7W7VTC1</accession>
<comment type="caution">
    <text evidence="4">The sequence shown here is derived from an EMBL/GenBank/DDBJ whole genome shotgun (WGS) entry which is preliminary data.</text>
</comment>
<protein>
    <submittedName>
        <fullName evidence="4">Acyl-CoA synthetase (AMP-forming)/AMP-acid ligase II</fullName>
    </submittedName>
</protein>
<organism evidence="4 5">
    <name type="scientific">Kitasatospora kifunensis</name>
    <name type="common">Streptomyces kifunensis</name>
    <dbReference type="NCBI Taxonomy" id="58351"/>
    <lineage>
        <taxon>Bacteria</taxon>
        <taxon>Bacillati</taxon>
        <taxon>Actinomycetota</taxon>
        <taxon>Actinomycetes</taxon>
        <taxon>Kitasatosporales</taxon>
        <taxon>Streptomycetaceae</taxon>
        <taxon>Kitasatospora</taxon>
    </lineage>
</organism>
<dbReference type="AlphaFoldDB" id="A0A7W7VTC1"/>
<dbReference type="EMBL" id="JACHJV010000001">
    <property type="protein sequence ID" value="MBB4921494.1"/>
    <property type="molecule type" value="Genomic_DNA"/>
</dbReference>
<dbReference type="InterPro" id="IPR000873">
    <property type="entry name" value="AMP-dep_synth/lig_dom"/>
</dbReference>
<dbReference type="Pfam" id="PF00501">
    <property type="entry name" value="AMP-binding"/>
    <property type="match status" value="1"/>
</dbReference>
<dbReference type="NCBIfam" id="NF006754">
    <property type="entry name" value="PRK09274.1"/>
    <property type="match status" value="1"/>
</dbReference>
<dbReference type="InterPro" id="IPR020845">
    <property type="entry name" value="AMP-binding_CS"/>
</dbReference>
<dbReference type="SUPFAM" id="SSF56801">
    <property type="entry name" value="Acetyl-CoA synthetase-like"/>
    <property type="match status" value="1"/>
</dbReference>
<dbReference type="GO" id="GO:0031956">
    <property type="term" value="F:medium-chain fatty acid-CoA ligase activity"/>
    <property type="evidence" value="ECO:0007669"/>
    <property type="project" value="TreeGrafter"/>
</dbReference>
<dbReference type="InterPro" id="IPR042099">
    <property type="entry name" value="ANL_N_sf"/>
</dbReference>
<dbReference type="PANTHER" id="PTHR43201:SF5">
    <property type="entry name" value="MEDIUM-CHAIN ACYL-COA LIGASE ACSF2, MITOCHONDRIAL"/>
    <property type="match status" value="1"/>
</dbReference>
<reference evidence="4 5" key="1">
    <citation type="submission" date="2020-08" db="EMBL/GenBank/DDBJ databases">
        <title>Sequencing the genomes of 1000 actinobacteria strains.</title>
        <authorList>
            <person name="Klenk H.-P."/>
        </authorList>
    </citation>
    <scope>NUCLEOTIDE SEQUENCE [LARGE SCALE GENOMIC DNA]</scope>
    <source>
        <strain evidence="4 5">DSM 41654</strain>
    </source>
</reference>
<sequence length="684" mass="72520">MSITQESVSADLGLAEQLARNARAFPEKTAISYPDGKEADGSIRYRELMYGQLQSDIEQLSASLAILGIGHGTRTVLMAAPGPDLFALLFALLRNGAVPVVVDPGMGIRRMLHCYRAVGAEAFIGPPLAHAVRVLGRGAFAEVRTNVTLGRRWGWGGRTLAELRAAGRRLTQGTPTPRPAPASAPAPAVRGEDLMMIGFTTGSTGPAKGVEYTHEMLAAMARAVQSAHGRHRDEVSLVTLPLYGALDLLFGSTLVLAPVAPTKVGKADPALLVAAMTEHRASTMFASPALLRLLGGYLTKSQNTTGATELPDLRSVVSGGAPVPPEVVAELRQVLDEKSAIHVTYGATEALPITSIESAEILGETAARTPLGAGSCVGRPVPGTEVRIVQVSDDPLPGWHTGLAVADGTVGEIVVAGASVSARYHAAPKADAAHKIHDEASGLTWHRTGDLGYLDAEGRLWFCGRKTQRVRTATGDLHTVRCEGVFNAHPLVRRTALVGVGEPGAQRPVVCVETEEGVTHAQWTSLVPELCTLAAGSPQTTGLDTFLRHPGFPVDIRHNAKIGREQLARWAAQQLTPRPGRIWALRAIPLVGWAYLAAGLIHPVDQPVLVAIWWIDAFLSLVVHAAQIPPALPHGRAAGYGPWASAALTMLYGATWWRQLPAPGAPRRAHRAQWVPGASKEVAR</sequence>
<evidence type="ECO:0000313" key="4">
    <source>
        <dbReference type="EMBL" id="MBB4921494.1"/>
    </source>
</evidence>
<evidence type="ECO:0000259" key="3">
    <source>
        <dbReference type="Pfam" id="PF00501"/>
    </source>
</evidence>
<evidence type="ECO:0000256" key="2">
    <source>
        <dbReference type="ARBA" id="ARBA00022598"/>
    </source>
</evidence>
<evidence type="ECO:0000256" key="1">
    <source>
        <dbReference type="ARBA" id="ARBA00006432"/>
    </source>
</evidence>